<feature type="compositionally biased region" description="Basic and acidic residues" evidence="5">
    <location>
        <begin position="248"/>
        <end position="261"/>
    </location>
</feature>
<proteinExistence type="predicted"/>
<dbReference type="Pfam" id="PF14630">
    <property type="entry name" value="ORC5_C"/>
    <property type="match status" value="1"/>
</dbReference>
<keyword evidence="9" id="KW-1185">Reference proteome</keyword>
<reference evidence="8" key="1">
    <citation type="submission" date="2021-02" db="EMBL/GenBank/DDBJ databases">
        <authorList>
            <person name="Nowell W R."/>
        </authorList>
    </citation>
    <scope>NUCLEOTIDE SEQUENCE</scope>
</reference>
<feature type="region of interest" description="Disordered" evidence="5">
    <location>
        <begin position="147"/>
        <end position="189"/>
    </location>
</feature>
<dbReference type="InterPro" id="IPR022092">
    <property type="entry name" value="TMF_DNA-bd"/>
</dbReference>
<evidence type="ECO:0000259" key="6">
    <source>
        <dbReference type="Pfam" id="PF12325"/>
    </source>
</evidence>
<evidence type="ECO:0000313" key="9">
    <source>
        <dbReference type="Proteomes" id="UP000663828"/>
    </source>
</evidence>
<evidence type="ECO:0000256" key="2">
    <source>
        <dbReference type="ARBA" id="ARBA00023034"/>
    </source>
</evidence>
<dbReference type="PANTHER" id="PTHR46515:SF1">
    <property type="entry name" value="TATA ELEMENT MODULATORY FACTOR"/>
    <property type="match status" value="1"/>
</dbReference>
<feature type="compositionally biased region" description="Polar residues" evidence="5">
    <location>
        <begin position="293"/>
        <end position="305"/>
    </location>
</feature>
<feature type="coiled-coil region" evidence="4">
    <location>
        <begin position="502"/>
        <end position="711"/>
    </location>
</feature>
<dbReference type="InterPro" id="IPR047088">
    <property type="entry name" value="ORC5_C"/>
</dbReference>
<keyword evidence="3 4" id="KW-0175">Coiled coil</keyword>
<dbReference type="InterPro" id="IPR027417">
    <property type="entry name" value="P-loop_NTPase"/>
</dbReference>
<dbReference type="Pfam" id="PF12329">
    <property type="entry name" value="TMF_DNA_bd"/>
    <property type="match status" value="1"/>
</dbReference>
<evidence type="ECO:0000256" key="4">
    <source>
        <dbReference type="SAM" id="Coils"/>
    </source>
</evidence>
<feature type="domain" description="Origin recognition complex subunit 5 C-terminal" evidence="7">
    <location>
        <begin position="1445"/>
        <end position="1587"/>
    </location>
</feature>
<dbReference type="InterPro" id="IPR052602">
    <property type="entry name" value="Growth_transcription_reg"/>
</dbReference>
<organism evidence="8 9">
    <name type="scientific">Adineta ricciae</name>
    <name type="common">Rotifer</name>
    <dbReference type="NCBI Taxonomy" id="249248"/>
    <lineage>
        <taxon>Eukaryota</taxon>
        <taxon>Metazoa</taxon>
        <taxon>Spiralia</taxon>
        <taxon>Gnathifera</taxon>
        <taxon>Rotifera</taxon>
        <taxon>Eurotatoria</taxon>
        <taxon>Bdelloidea</taxon>
        <taxon>Adinetida</taxon>
        <taxon>Adinetidae</taxon>
        <taxon>Adineta</taxon>
    </lineage>
</organism>
<feature type="compositionally biased region" description="Low complexity" evidence="5">
    <location>
        <begin position="147"/>
        <end position="176"/>
    </location>
</feature>
<feature type="compositionally biased region" description="Polar residues" evidence="5">
    <location>
        <begin position="177"/>
        <end position="189"/>
    </location>
</feature>
<dbReference type="Gene3D" id="3.40.50.300">
    <property type="entry name" value="P-loop containing nucleotide triphosphate hydrolases"/>
    <property type="match status" value="1"/>
</dbReference>
<dbReference type="Proteomes" id="UP000663828">
    <property type="component" value="Unassembled WGS sequence"/>
</dbReference>
<feature type="coiled-coil region" evidence="4">
    <location>
        <begin position="1009"/>
        <end position="1095"/>
    </location>
</feature>
<comment type="subcellular location">
    <subcellularLocation>
        <location evidence="1">Golgi apparatus</location>
    </subcellularLocation>
</comment>
<feature type="compositionally biased region" description="Polar residues" evidence="5">
    <location>
        <begin position="315"/>
        <end position="332"/>
    </location>
</feature>
<dbReference type="EMBL" id="CAJNOR010000762">
    <property type="protein sequence ID" value="CAF1001167.1"/>
    <property type="molecule type" value="Genomic_DNA"/>
</dbReference>
<dbReference type="SUPFAM" id="SSF52540">
    <property type="entry name" value="P-loop containing nucleoside triphosphate hydrolases"/>
    <property type="match status" value="1"/>
</dbReference>
<evidence type="ECO:0000256" key="3">
    <source>
        <dbReference type="ARBA" id="ARBA00023054"/>
    </source>
</evidence>
<dbReference type="Pfam" id="PF12325">
    <property type="entry name" value="TMF_TATA_bd"/>
    <property type="match status" value="1"/>
</dbReference>
<comment type="caution">
    <text evidence="8">The sequence shown here is derived from an EMBL/GenBank/DDBJ whole genome shotgun (WGS) entry which is preliminary data.</text>
</comment>
<feature type="region of interest" description="Disordered" evidence="5">
    <location>
        <begin position="35"/>
        <end position="56"/>
    </location>
</feature>
<feature type="region of interest" description="Disordered" evidence="5">
    <location>
        <begin position="123"/>
        <end position="142"/>
    </location>
</feature>
<gene>
    <name evidence="8" type="ORF">XAT740_LOCUS13214</name>
</gene>
<feature type="compositionally biased region" description="Polar residues" evidence="5">
    <location>
        <begin position="1428"/>
        <end position="1439"/>
    </location>
</feature>
<evidence type="ECO:0000256" key="1">
    <source>
        <dbReference type="ARBA" id="ARBA00004555"/>
    </source>
</evidence>
<keyword evidence="2" id="KW-0333">Golgi apparatus</keyword>
<feature type="coiled-coil region" evidence="4">
    <location>
        <begin position="742"/>
        <end position="837"/>
    </location>
</feature>
<name>A0A814GU27_ADIRI</name>
<evidence type="ECO:0000259" key="7">
    <source>
        <dbReference type="Pfam" id="PF14630"/>
    </source>
</evidence>
<sequence>MAGWFSLDPNKLKQIAASTLINAQKQIDKVLDIKDGAPDPESQPIAHDTATSSIQSTPSDDFFSAFLGNQKSTNTEANEVPTKPMENNASLRTWNTYSDSNNASSLISSQSQSNIVETDANITEENKTTPDESIETQTTSSTLSELIDTQQQTQSSASLAESSTITESSSSESTNSLHPTLSIPSSESTVIGPIVEIRTDEQHMFTQTQYDSSEPDADHGSQIIPSISSDKRDVIDSWMNNRQNVNSDKSEQSLRDTHDNDSSSLLFTSAYPPNEFSTSSIIDDEITPTATSNYNKEQQQQATVSTDEDDDNPLLEQSNSPTHTISSNGHDTASHTSIHCQIILLFLFIFQHSKDSSDDGKHTSCASSDIEVISSPSVASGLALSTTETFDKCRELRDARRPVVREVVGRFPAHSTNMKYHHHPISIDHIDKNSTSNFDASSWSTLIDEAATEHMHYHHTNEGGDDDDRQKYHQSETSKELGELKERLELREQAFLKLTTESNELHQTNQTLKKSLNELEQRTVRLTNEFQQTIENLSLKIEEQKHVSQERDQLRKQLDTLQRQLLENSTSTGNAMAVLREKEEQIQQLLEEGEKLSKNQLKDSNIIKKLRAKEKESDSHITSLTTQINKLTSDLEEAKKNLQEKEENEKQLKETVKKFEKSAVHYEKECISIKSLYEDAEEQIRSTKVALENSYKEIAELNKTKAATESKVVEATLSAEILLREEIRMAVDKERVISRQEQEKLQMTIDELRHSIQRSEVQLNRREQLLRQEVNDLRQRLQEAESRNEELTQSISNATRPLLRQIENLQTSYVSQINSLEKTERQLTDRLAEMQVQYATSVEHERVANETLLEMSAKWKLAEAQLTTFKQDKTRLTSELEVLKMKLTHFEDTKLRERTQIESMQEAFTQQINSLIQEKRQLEMDTEVDKSKYESDLKRLQIANEALKEQVNLYDSNSIHRTNSNLETTLAQQYSRRSSGGRDTPTVFTFERSAFVPTPKPSVYESLRNTGAIAVLESLEAQLKEKEGEITLLQSEIADLERTRETMARELVNLSTENEKLKQQTQNYPVLNEQYKELEKRYDALLTMYGEKQEEADELRLDLADVKTLYRAQIDDLMKQNVSQMSLPSSYSCRSAILSSIEKLFSPNPHLPYPSHVYIHGNHNTGKSTLVKHALHLHNHAALWFDCREIYSLNMFYQTFISSLTNTSPPSMKSFHDFIRVLRDCSIREQNNKKKKTKSHYFIVLHHIELLLNYDTNGHLLYLLFKLNELTLGYFHHSLILIGHQPFYQLPHMNKIEAELGVLTPIAIFVPAYTRAEIVTILQNMFAQQQDLLPTSVSQIQIIIELALQIFYAVTNDLIELKDMSTMCIKDFLRNSVKKQTSDDGSNNDYRILYQKEFFTQVLNSVYTRSMSIPKFLDTHTADEETNENSSHLTSIDSKSNARDLPTSAKYLLIAIYLATQNPVKYDRMLYDKQGQGKKSRRGKIMHKRAQLDTAKIEYLPLSSNKPIGLNRLLAIYCSLQGDTVPLTNQIYIQLALLTSMRLIELVGGSNESGIINLNEPKYRCTSSSDCIRRLAASIDFKIDDLLLV</sequence>
<evidence type="ECO:0000256" key="5">
    <source>
        <dbReference type="SAM" id="MobiDB-lite"/>
    </source>
</evidence>
<feature type="domain" description="TATA element modulatory factor 1 TATA binding" evidence="6">
    <location>
        <begin position="1009"/>
        <end position="1117"/>
    </location>
</feature>
<feature type="compositionally biased region" description="Polar residues" evidence="5">
    <location>
        <begin position="238"/>
        <end position="247"/>
    </location>
</feature>
<protein>
    <submittedName>
        <fullName evidence="8">Uncharacterized protein</fullName>
    </submittedName>
</protein>
<accession>A0A814GU27</accession>
<dbReference type="GO" id="GO:0005783">
    <property type="term" value="C:endoplasmic reticulum"/>
    <property type="evidence" value="ECO:0007669"/>
    <property type="project" value="TreeGrafter"/>
</dbReference>
<feature type="region of interest" description="Disordered" evidence="5">
    <location>
        <begin position="207"/>
        <end position="271"/>
    </location>
</feature>
<feature type="coiled-coil region" evidence="4">
    <location>
        <begin position="905"/>
        <end position="957"/>
    </location>
</feature>
<evidence type="ECO:0000313" key="8">
    <source>
        <dbReference type="EMBL" id="CAF1001167.1"/>
    </source>
</evidence>
<feature type="region of interest" description="Disordered" evidence="5">
    <location>
        <begin position="1422"/>
        <end position="1441"/>
    </location>
</feature>
<dbReference type="PANTHER" id="PTHR46515">
    <property type="entry name" value="TATA ELEMENT MODULATORY FACTOR TMF1"/>
    <property type="match status" value="1"/>
</dbReference>
<dbReference type="GO" id="GO:0005794">
    <property type="term" value="C:Golgi apparatus"/>
    <property type="evidence" value="ECO:0007669"/>
    <property type="project" value="UniProtKB-SubCell"/>
</dbReference>
<dbReference type="InterPro" id="IPR022091">
    <property type="entry name" value="TMF_TATA-bd"/>
</dbReference>
<feature type="region of interest" description="Disordered" evidence="5">
    <location>
        <begin position="293"/>
        <end position="332"/>
    </location>
</feature>